<organism evidence="1">
    <name type="scientific">Treponema denticola OTK</name>
    <dbReference type="NCBI Taxonomy" id="999434"/>
    <lineage>
        <taxon>Bacteria</taxon>
        <taxon>Pseudomonadati</taxon>
        <taxon>Spirochaetota</taxon>
        <taxon>Spirochaetia</taxon>
        <taxon>Spirochaetales</taxon>
        <taxon>Treponemataceae</taxon>
        <taxon>Treponema</taxon>
    </lineage>
</organism>
<dbReference type="EMBL" id="AGDY01000004">
    <property type="protein sequence ID" value="EMB23344.1"/>
    <property type="molecule type" value="Genomic_DNA"/>
</dbReference>
<comment type="caution">
    <text evidence="1">The sequence shown here is derived from an EMBL/GenBank/DDBJ whole genome shotgun (WGS) entry which is preliminary data.</text>
</comment>
<proteinExistence type="predicted"/>
<sequence>MKYYKDFGKTYIGTSDIACLTYRTMTTEDLKLGVIEFGQDASYEAYIVDQDTEIPEHYDLIVEGLNWLHIIDDSEVTKKFRAEKIKIYRASQMGCIIQLINEDK</sequence>
<dbReference type="Proteomes" id="UP000011701">
    <property type="component" value="Chromosome"/>
</dbReference>
<gene>
    <name evidence="1" type="ORF">HMPREF9723_00482</name>
</gene>
<dbReference type="HOGENOM" id="CLU_2248871_0_0_12"/>
<reference evidence="1" key="1">
    <citation type="submission" date="2012-01" db="EMBL/GenBank/DDBJ databases">
        <title>The Genome Sequence of Treponema denticola OTK.</title>
        <authorList>
            <consortium name="The Broad Institute Genome Sequencing Platform"/>
            <person name="Earl A."/>
            <person name="Ward D."/>
            <person name="Feldgarden M."/>
            <person name="Gevers D."/>
            <person name="Blanton J.M."/>
            <person name="Fenno C.J."/>
            <person name="Baranova O.V."/>
            <person name="Mathney J."/>
            <person name="Dewhirst F.E."/>
            <person name="Izard J."/>
            <person name="Young S.K."/>
            <person name="Zeng Q."/>
            <person name="Gargeya S."/>
            <person name="Fitzgerald M."/>
            <person name="Haas B."/>
            <person name="Abouelleil A."/>
            <person name="Alvarado L."/>
            <person name="Arachchi H.M."/>
            <person name="Berlin A."/>
            <person name="Chapman S.B."/>
            <person name="Gearin G."/>
            <person name="Goldberg J."/>
            <person name="Griggs A."/>
            <person name="Gujja S."/>
            <person name="Hansen M."/>
            <person name="Heiman D."/>
            <person name="Howarth C."/>
            <person name="Larimer J."/>
            <person name="Lui A."/>
            <person name="MacDonald P.J.P."/>
            <person name="McCowen C."/>
            <person name="Montmayeur A."/>
            <person name="Murphy C."/>
            <person name="Neiman D."/>
            <person name="Pearson M."/>
            <person name="Priest M."/>
            <person name="Roberts A."/>
            <person name="Saif S."/>
            <person name="Shea T."/>
            <person name="Sisk P."/>
            <person name="Stolte C."/>
            <person name="Sykes S."/>
            <person name="Wortman J."/>
            <person name="Nusbaum C."/>
            <person name="Birren B."/>
        </authorList>
    </citation>
    <scope>NUCLEOTIDE SEQUENCE [LARGE SCALE GENOMIC DNA]</scope>
    <source>
        <strain evidence="1">OTK</strain>
    </source>
</reference>
<dbReference type="AlphaFoldDB" id="A0A0F6MPX6"/>
<protein>
    <submittedName>
        <fullName evidence="1">Uncharacterized protein</fullName>
    </submittedName>
</protein>
<accession>A0A0F6MPX6</accession>
<evidence type="ECO:0000313" key="1">
    <source>
        <dbReference type="EMBL" id="EMB23344.1"/>
    </source>
</evidence>
<dbReference type="RefSeq" id="WP_002690768.1">
    <property type="nucleotide sequence ID" value="NZ_CM001797.1"/>
</dbReference>
<name>A0A0F6MPX6_TREDN</name>